<protein>
    <submittedName>
        <fullName evidence="4">LptA/OstA family protein</fullName>
    </submittedName>
</protein>
<feature type="domain" description="Organic solvent tolerance-like N-terminal" evidence="3">
    <location>
        <begin position="62"/>
        <end position="186"/>
    </location>
</feature>
<evidence type="ECO:0000259" key="3">
    <source>
        <dbReference type="Pfam" id="PF03968"/>
    </source>
</evidence>
<evidence type="ECO:0000256" key="1">
    <source>
        <dbReference type="ARBA" id="ARBA00023237"/>
    </source>
</evidence>
<reference evidence="4 5" key="1">
    <citation type="submission" date="2023-04" db="EMBL/GenBank/DDBJ databases">
        <title>Genome Sequence of Selenomonas sputigena ATCC 33150.</title>
        <authorList>
            <person name="Miller D.P."/>
            <person name="Anvari S."/>
            <person name="Polson S.W."/>
            <person name="Macdonald M."/>
            <person name="Mcdowell J.V."/>
        </authorList>
    </citation>
    <scope>NUCLEOTIDE SEQUENCE [LARGE SCALE GENOMIC DNA]</scope>
    <source>
        <strain evidence="4 5">ATCC 33150</strain>
    </source>
</reference>
<keyword evidence="1" id="KW-0472">Membrane</keyword>
<sequence length="258" mass="27172">MKMKKWQLALAAAAFSIAAGMGTLQAADEASSLDGDTVTYDMGTGVITAEGDVLMKRGSTSVAGKSASYNTKTQQGEVTGNVIAVRDTMRLTAAKIVLDSLDSIRALGGVSLTKEDLSLQAASLSLIGQDQYIAEGDVHGKKGDKTFTGPRAEYYQAQEYMLIPQGGTITTADGTFTANHMEGWLKEERYKGVGSAHIVSPPKSFEGGGDVVDYIAKDESGKGKCILDGNAWAYQGNNALKSNHLTVYLANTGDVAVE</sequence>
<gene>
    <name evidence="4" type="ORF">QCO44_07525</name>
</gene>
<keyword evidence="2" id="KW-0732">Signal</keyword>
<dbReference type="EMBL" id="JARVLH010000004">
    <property type="protein sequence ID" value="MEX5285485.1"/>
    <property type="molecule type" value="Genomic_DNA"/>
</dbReference>
<organism evidence="4 5">
    <name type="scientific">Selenomonas sputigena</name>
    <dbReference type="NCBI Taxonomy" id="69823"/>
    <lineage>
        <taxon>Bacteria</taxon>
        <taxon>Bacillati</taxon>
        <taxon>Bacillota</taxon>
        <taxon>Negativicutes</taxon>
        <taxon>Selenomonadales</taxon>
        <taxon>Selenomonadaceae</taxon>
        <taxon>Selenomonas</taxon>
    </lineage>
</organism>
<dbReference type="PANTHER" id="PTHR30189:SF1">
    <property type="entry name" value="LPS-ASSEMBLY PROTEIN LPTD"/>
    <property type="match status" value="1"/>
</dbReference>
<accession>A0ABV3X5K4</accession>
<feature type="signal peptide" evidence="2">
    <location>
        <begin position="1"/>
        <end position="26"/>
    </location>
</feature>
<dbReference type="Gene3D" id="2.60.450.10">
    <property type="entry name" value="Lipopolysaccharide (LPS) transport protein A like domain"/>
    <property type="match status" value="2"/>
</dbReference>
<evidence type="ECO:0000256" key="2">
    <source>
        <dbReference type="SAM" id="SignalP"/>
    </source>
</evidence>
<evidence type="ECO:0000313" key="5">
    <source>
        <dbReference type="Proteomes" id="UP001559623"/>
    </source>
</evidence>
<feature type="chain" id="PRO_5046122300" evidence="2">
    <location>
        <begin position="27"/>
        <end position="258"/>
    </location>
</feature>
<name>A0ABV3X5K4_9FIRM</name>
<evidence type="ECO:0000313" key="4">
    <source>
        <dbReference type="EMBL" id="MEX5285485.1"/>
    </source>
</evidence>
<dbReference type="Proteomes" id="UP001559623">
    <property type="component" value="Unassembled WGS sequence"/>
</dbReference>
<dbReference type="RefSeq" id="WP_368847215.1">
    <property type="nucleotide sequence ID" value="NZ_CP194411.1"/>
</dbReference>
<dbReference type="InterPro" id="IPR005653">
    <property type="entry name" value="OstA-like_N"/>
</dbReference>
<dbReference type="PANTHER" id="PTHR30189">
    <property type="entry name" value="LPS-ASSEMBLY PROTEIN"/>
    <property type="match status" value="1"/>
</dbReference>
<keyword evidence="1" id="KW-0998">Cell outer membrane</keyword>
<dbReference type="InterPro" id="IPR050218">
    <property type="entry name" value="LptD"/>
</dbReference>
<comment type="caution">
    <text evidence="4">The sequence shown here is derived from an EMBL/GenBank/DDBJ whole genome shotgun (WGS) entry which is preliminary data.</text>
</comment>
<keyword evidence="5" id="KW-1185">Reference proteome</keyword>
<proteinExistence type="predicted"/>
<dbReference type="Pfam" id="PF03968">
    <property type="entry name" value="LptD_N"/>
    <property type="match status" value="1"/>
</dbReference>